<protein>
    <submittedName>
        <fullName evidence="1">Uncharacterized protein</fullName>
    </submittedName>
</protein>
<sequence length="36" mass="3967">MLQMAIAPQVADASTKIADPPRRLWKNRLCLKAGDS</sequence>
<keyword evidence="2" id="KW-1185">Reference proteome</keyword>
<reference evidence="1 2" key="1">
    <citation type="journal article" date="2011" name="Appl. Environ. Microbiol.">
        <title>Contribution of a Sodium Ion Gradient to Energy Conservation during Fermentation in the Cyanobacterium Arthrospira (Spirulina) maxima CS-328.</title>
        <authorList>
            <person name="Carrieri D."/>
            <person name="Ananyev G."/>
            <person name="Lenz O."/>
            <person name="Bryant D.A."/>
            <person name="Dismukes G.C."/>
        </authorList>
    </citation>
    <scope>NUCLEOTIDE SEQUENCE [LARGE SCALE GENOMIC DNA]</scope>
    <source>
        <strain evidence="1 2">CS-328</strain>
    </source>
</reference>
<dbReference type="AlphaFoldDB" id="B5W089"/>
<evidence type="ECO:0000313" key="2">
    <source>
        <dbReference type="Proteomes" id="UP000004061"/>
    </source>
</evidence>
<comment type="caution">
    <text evidence="1">The sequence shown here is derived from an EMBL/GenBank/DDBJ whole genome shotgun (WGS) entry which is preliminary data.</text>
</comment>
<name>B5W089_LIMMA</name>
<proteinExistence type="predicted"/>
<accession>B5W089</accession>
<organism evidence="1 2">
    <name type="scientific">Limnospira maxima CS-328</name>
    <dbReference type="NCBI Taxonomy" id="513049"/>
    <lineage>
        <taxon>Bacteria</taxon>
        <taxon>Bacillati</taxon>
        <taxon>Cyanobacteriota</taxon>
        <taxon>Cyanophyceae</taxon>
        <taxon>Oscillatoriophycideae</taxon>
        <taxon>Oscillatoriales</taxon>
        <taxon>Sirenicapillariaceae</taxon>
        <taxon>Limnospira</taxon>
    </lineage>
</organism>
<gene>
    <name evidence="1" type="ORF">AmaxDRAFT_2183</name>
</gene>
<dbReference type="EMBL" id="ABYK01000013">
    <property type="protein sequence ID" value="EDZ95005.1"/>
    <property type="molecule type" value="Genomic_DNA"/>
</dbReference>
<dbReference type="Proteomes" id="UP000004061">
    <property type="component" value="Unassembled WGS sequence"/>
</dbReference>
<evidence type="ECO:0000313" key="1">
    <source>
        <dbReference type="EMBL" id="EDZ95005.1"/>
    </source>
</evidence>